<dbReference type="SUPFAM" id="SSF55785">
    <property type="entry name" value="PYP-like sensor domain (PAS domain)"/>
    <property type="match status" value="1"/>
</dbReference>
<dbReference type="Gene3D" id="1.10.287.130">
    <property type="match status" value="1"/>
</dbReference>
<dbReference type="InterPro" id="IPR036890">
    <property type="entry name" value="HATPase_C_sf"/>
</dbReference>
<keyword evidence="3" id="KW-0597">Phosphoprotein</keyword>
<dbReference type="CDD" id="cd00075">
    <property type="entry name" value="HATPase"/>
    <property type="match status" value="1"/>
</dbReference>
<dbReference type="GO" id="GO:0000155">
    <property type="term" value="F:phosphorelay sensor kinase activity"/>
    <property type="evidence" value="ECO:0007669"/>
    <property type="project" value="InterPro"/>
</dbReference>
<name>A0A6I4T4X4_9SPHN</name>
<evidence type="ECO:0000313" key="9">
    <source>
        <dbReference type="Proteomes" id="UP000438476"/>
    </source>
</evidence>
<dbReference type="SUPFAM" id="SSF47384">
    <property type="entry name" value="Homodimeric domain of signal transducing histidine kinase"/>
    <property type="match status" value="1"/>
</dbReference>
<dbReference type="RefSeq" id="WP_160735132.1">
    <property type="nucleotide sequence ID" value="NZ_WTYT01000001.1"/>
</dbReference>
<dbReference type="InterPro" id="IPR003661">
    <property type="entry name" value="HisK_dim/P_dom"/>
</dbReference>
<feature type="domain" description="Histidine kinase" evidence="7">
    <location>
        <begin position="568"/>
        <end position="783"/>
    </location>
</feature>
<comment type="caution">
    <text evidence="8">The sequence shown here is derived from an EMBL/GenBank/DDBJ whole genome shotgun (WGS) entry which is preliminary data.</text>
</comment>
<reference evidence="8 9" key="1">
    <citation type="submission" date="2019-12" db="EMBL/GenBank/DDBJ databases">
        <title>Genomic-based taxomic classification of the family Erythrobacteraceae.</title>
        <authorList>
            <person name="Xu L."/>
        </authorList>
    </citation>
    <scope>NUCLEOTIDE SEQUENCE [LARGE SCALE GENOMIC DNA]</scope>
    <source>
        <strain evidence="8 9">LMG 29518</strain>
    </source>
</reference>
<dbReference type="EMBL" id="WTYT01000001">
    <property type="protein sequence ID" value="MXO64735.1"/>
    <property type="molecule type" value="Genomic_DNA"/>
</dbReference>
<dbReference type="InterPro" id="IPR050736">
    <property type="entry name" value="Sensor_HK_Regulatory"/>
</dbReference>
<evidence type="ECO:0000256" key="5">
    <source>
        <dbReference type="ARBA" id="ARBA00022777"/>
    </source>
</evidence>
<dbReference type="SMART" id="SM00387">
    <property type="entry name" value="HATPase_c"/>
    <property type="match status" value="1"/>
</dbReference>
<dbReference type="InterPro" id="IPR005467">
    <property type="entry name" value="His_kinase_dom"/>
</dbReference>
<dbReference type="PANTHER" id="PTHR43711:SF26">
    <property type="entry name" value="SENSOR HISTIDINE KINASE RCSC"/>
    <property type="match status" value="1"/>
</dbReference>
<dbReference type="SMART" id="SM00388">
    <property type="entry name" value="HisKA"/>
    <property type="match status" value="1"/>
</dbReference>
<dbReference type="InterPro" id="IPR036097">
    <property type="entry name" value="HisK_dim/P_sf"/>
</dbReference>
<keyword evidence="6" id="KW-0902">Two-component regulatory system</keyword>
<dbReference type="EC" id="2.7.13.3" evidence="2"/>
<keyword evidence="5 8" id="KW-0418">Kinase</keyword>
<evidence type="ECO:0000313" key="8">
    <source>
        <dbReference type="EMBL" id="MXO64735.1"/>
    </source>
</evidence>
<sequence>MEFSPVSLALMGLVLAAWTVGAAWLVLSARAQARKARMARRSAERLSGIIDQSPAIPMMVHADGRVEAPARLAGWLGLSRNPRFLSELTEANDNSGLSEEDLARIEEAILLVRKSATSFQMVITPANSSRSLGVQGELADPAVSTAGSAILWWYDFTDSHQELERLSQEVDRSRRDFAALVGLIEAAPIPMWFRGRDMKLHLVNRAYAEAVGALSPDSAVAHQMELIEPVDGVTAADIARRADADDRIIARTVGATFANQRRMVRVSDLPLGDEGVAGYAVDIEDIEEQARKLRAYREAQRSMIDELSIGVAQFDTDKRFDFANGPFRRIFSLNAQASESDPLDFDRFLDTARDAGCLPEVRDFPNWRKEARSWFTSDSSVKDSWSLSDGRHLIITAHPMPDGGLVLIAEDQSEELALSAIRDTLLRTRTATFDSLFESLAVFAPDGRLQLWNRRFGSTWDIPEDYLDEHPRLDEMIKLIEAQLDPPEQVRELEDAVRVATLDRLQRNGEITLNSGRIFEFAGVPLPDGNGLLTLLDVTDSRHSEDALRERTTALEEADAVKTRFLANMSYEFRTPLTSIGGFAELLQNGVAGELPEQASEYVAAIIESVDRLSSQIETVLDMSQSEAGLLPITAEEVEVLPFVTAIVRDREADLEARELTLDLRGDSSAGIIEADEKRLARAIGNIVDNAIAASPRGGRILVTLKRKSGKLEIAIADSGVGMSGGELARALDGYLLNTENADDSRRRSLGLPLARHLIAAHGGRLELTSEKGVGTKATITLP</sequence>
<dbReference type="Proteomes" id="UP000438476">
    <property type="component" value="Unassembled WGS sequence"/>
</dbReference>
<dbReference type="AlphaFoldDB" id="A0A6I4T4X4"/>
<accession>A0A6I4T4X4</accession>
<dbReference type="Pfam" id="PF00512">
    <property type="entry name" value="HisKA"/>
    <property type="match status" value="1"/>
</dbReference>
<dbReference type="InterPro" id="IPR004358">
    <property type="entry name" value="Sig_transdc_His_kin-like_C"/>
</dbReference>
<evidence type="ECO:0000259" key="7">
    <source>
        <dbReference type="PROSITE" id="PS50109"/>
    </source>
</evidence>
<evidence type="ECO:0000256" key="2">
    <source>
        <dbReference type="ARBA" id="ARBA00012438"/>
    </source>
</evidence>
<dbReference type="Pfam" id="PF02518">
    <property type="entry name" value="HATPase_c"/>
    <property type="match status" value="1"/>
</dbReference>
<organism evidence="8 9">
    <name type="scientific">Altericroceibacterium endophyticum</name>
    <dbReference type="NCBI Taxonomy" id="1808508"/>
    <lineage>
        <taxon>Bacteria</taxon>
        <taxon>Pseudomonadati</taxon>
        <taxon>Pseudomonadota</taxon>
        <taxon>Alphaproteobacteria</taxon>
        <taxon>Sphingomonadales</taxon>
        <taxon>Erythrobacteraceae</taxon>
        <taxon>Altericroceibacterium</taxon>
    </lineage>
</organism>
<dbReference type="SUPFAM" id="SSF55874">
    <property type="entry name" value="ATPase domain of HSP90 chaperone/DNA topoisomerase II/histidine kinase"/>
    <property type="match status" value="1"/>
</dbReference>
<comment type="catalytic activity">
    <reaction evidence="1">
        <text>ATP + protein L-histidine = ADP + protein N-phospho-L-histidine.</text>
        <dbReference type="EC" id="2.7.13.3"/>
    </reaction>
</comment>
<dbReference type="PANTHER" id="PTHR43711">
    <property type="entry name" value="TWO-COMPONENT HISTIDINE KINASE"/>
    <property type="match status" value="1"/>
</dbReference>
<dbReference type="Pfam" id="PF12860">
    <property type="entry name" value="PAS_7"/>
    <property type="match status" value="2"/>
</dbReference>
<keyword evidence="4" id="KW-0808">Transferase</keyword>
<keyword evidence="9" id="KW-1185">Reference proteome</keyword>
<dbReference type="InterPro" id="IPR035965">
    <property type="entry name" value="PAS-like_dom_sf"/>
</dbReference>
<proteinExistence type="predicted"/>
<protein>
    <recommendedName>
        <fullName evidence="2">histidine kinase</fullName>
        <ecNumber evidence="2">2.7.13.3</ecNumber>
    </recommendedName>
</protein>
<dbReference type="CDD" id="cd00082">
    <property type="entry name" value="HisKA"/>
    <property type="match status" value="1"/>
</dbReference>
<dbReference type="InterPro" id="IPR003594">
    <property type="entry name" value="HATPase_dom"/>
</dbReference>
<dbReference type="Gene3D" id="3.30.565.10">
    <property type="entry name" value="Histidine kinase-like ATPase, C-terminal domain"/>
    <property type="match status" value="1"/>
</dbReference>
<gene>
    <name evidence="8" type="ORF">GRI91_03090</name>
</gene>
<evidence type="ECO:0000256" key="6">
    <source>
        <dbReference type="ARBA" id="ARBA00023012"/>
    </source>
</evidence>
<dbReference type="PRINTS" id="PR00344">
    <property type="entry name" value="BCTRLSENSOR"/>
</dbReference>
<evidence type="ECO:0000256" key="4">
    <source>
        <dbReference type="ARBA" id="ARBA00022679"/>
    </source>
</evidence>
<dbReference type="Gene3D" id="3.30.450.20">
    <property type="entry name" value="PAS domain"/>
    <property type="match status" value="2"/>
</dbReference>
<dbReference type="PROSITE" id="PS50109">
    <property type="entry name" value="HIS_KIN"/>
    <property type="match status" value="1"/>
</dbReference>
<evidence type="ECO:0000256" key="1">
    <source>
        <dbReference type="ARBA" id="ARBA00000085"/>
    </source>
</evidence>
<evidence type="ECO:0000256" key="3">
    <source>
        <dbReference type="ARBA" id="ARBA00022553"/>
    </source>
</evidence>
<dbReference type="OrthoDB" id="9797304at2"/>